<feature type="transmembrane region" description="Helical" evidence="10">
    <location>
        <begin position="147"/>
        <end position="167"/>
    </location>
</feature>
<dbReference type="GO" id="GO:0034220">
    <property type="term" value="P:monoatomic ion transmembrane transport"/>
    <property type="evidence" value="ECO:0007669"/>
    <property type="project" value="UniProtKB-KW"/>
</dbReference>
<dbReference type="GO" id="GO:0016020">
    <property type="term" value="C:membrane"/>
    <property type="evidence" value="ECO:0007669"/>
    <property type="project" value="UniProtKB-SubCell"/>
</dbReference>
<keyword evidence="6" id="KW-0406">Ion transport</keyword>
<organism evidence="11">
    <name type="scientific">Cyclophora tenuis</name>
    <name type="common">Marine diatom</name>
    <dbReference type="NCBI Taxonomy" id="216820"/>
    <lineage>
        <taxon>Eukaryota</taxon>
        <taxon>Sar</taxon>
        <taxon>Stramenopiles</taxon>
        <taxon>Ochrophyta</taxon>
        <taxon>Bacillariophyta</taxon>
        <taxon>Fragilariophyceae</taxon>
        <taxon>Fragilariophycidae</taxon>
        <taxon>Cyclophorales</taxon>
        <taxon>Cyclophoraceae</taxon>
        <taxon>Cyclophora</taxon>
    </lineage>
</organism>
<feature type="transmembrane region" description="Helical" evidence="10">
    <location>
        <begin position="38"/>
        <end position="57"/>
    </location>
</feature>
<evidence type="ECO:0000256" key="8">
    <source>
        <dbReference type="ARBA" id="ARBA00023303"/>
    </source>
</evidence>
<evidence type="ECO:0000256" key="6">
    <source>
        <dbReference type="ARBA" id="ARBA00023065"/>
    </source>
</evidence>
<dbReference type="GO" id="GO:0015743">
    <property type="term" value="P:malate transport"/>
    <property type="evidence" value="ECO:0007669"/>
    <property type="project" value="InterPro"/>
</dbReference>
<feature type="transmembrane region" description="Helical" evidence="10">
    <location>
        <begin position="94"/>
        <end position="111"/>
    </location>
</feature>
<keyword evidence="5 10" id="KW-1133">Transmembrane helix</keyword>
<name>A0A7S1CZ26_CYCTE</name>
<feature type="compositionally biased region" description="Polar residues" evidence="9">
    <location>
        <begin position="1"/>
        <end position="17"/>
    </location>
</feature>
<feature type="transmembrane region" description="Helical" evidence="10">
    <location>
        <begin position="173"/>
        <end position="193"/>
    </location>
</feature>
<gene>
    <name evidence="11" type="ORF">CTEN0397_LOCUS2365</name>
</gene>
<dbReference type="AlphaFoldDB" id="A0A7S1CZ26"/>
<evidence type="ECO:0000256" key="1">
    <source>
        <dbReference type="ARBA" id="ARBA00004141"/>
    </source>
</evidence>
<proteinExistence type="inferred from homology"/>
<evidence type="ECO:0000313" key="11">
    <source>
        <dbReference type="EMBL" id="CAD8931343.1"/>
    </source>
</evidence>
<evidence type="ECO:0000256" key="5">
    <source>
        <dbReference type="ARBA" id="ARBA00022989"/>
    </source>
</evidence>
<feature type="transmembrane region" description="Helical" evidence="10">
    <location>
        <begin position="117"/>
        <end position="140"/>
    </location>
</feature>
<dbReference type="InterPro" id="IPR020966">
    <property type="entry name" value="ALMT"/>
</dbReference>
<keyword evidence="7 10" id="KW-0472">Membrane</keyword>
<evidence type="ECO:0000256" key="4">
    <source>
        <dbReference type="ARBA" id="ARBA00022692"/>
    </source>
</evidence>
<comment type="subcellular location">
    <subcellularLocation>
        <location evidence="1">Membrane</location>
        <topology evidence="1">Multi-pass membrane protein</topology>
    </subcellularLocation>
</comment>
<evidence type="ECO:0008006" key="12">
    <source>
        <dbReference type="Google" id="ProtNLM"/>
    </source>
</evidence>
<keyword evidence="4 10" id="KW-0812">Transmembrane</keyword>
<dbReference type="Pfam" id="PF11744">
    <property type="entry name" value="ALMT"/>
    <property type="match status" value="1"/>
</dbReference>
<dbReference type="PANTHER" id="PTHR31086">
    <property type="entry name" value="ALUMINUM-ACTIVATED MALATE TRANSPORTER 10"/>
    <property type="match status" value="1"/>
</dbReference>
<dbReference type="EMBL" id="HBFW01003618">
    <property type="protein sequence ID" value="CAD8931343.1"/>
    <property type="molecule type" value="Transcribed_RNA"/>
</dbReference>
<keyword evidence="8" id="KW-0407">Ion channel</keyword>
<feature type="region of interest" description="Disordered" evidence="9">
    <location>
        <begin position="1"/>
        <end position="26"/>
    </location>
</feature>
<evidence type="ECO:0000256" key="10">
    <source>
        <dbReference type="SAM" id="Phobius"/>
    </source>
</evidence>
<evidence type="ECO:0000256" key="7">
    <source>
        <dbReference type="ARBA" id="ARBA00023136"/>
    </source>
</evidence>
<evidence type="ECO:0000256" key="3">
    <source>
        <dbReference type="ARBA" id="ARBA00022448"/>
    </source>
</evidence>
<keyword evidence="3" id="KW-0813">Transport</keyword>
<evidence type="ECO:0000256" key="9">
    <source>
        <dbReference type="SAM" id="MobiDB-lite"/>
    </source>
</evidence>
<protein>
    <recommendedName>
        <fullName evidence="12">FUSC family protein</fullName>
    </recommendedName>
</protein>
<accession>A0A7S1CZ26</accession>
<sequence length="419" mass="45917">MTLPESTTAAQAQPDTNNNDDEYKPNQFSGAIQNKQRIYQSCKVGLGVVLASLTVLIQPWDRFFHGTGQWAVITVVVVILETPGDTTRKIVNRFVGTLVAAVLALLIGTAGHEISTIVFPIGELLVATTILITGVVGRWYSSSPTDWAYGILLGTATYPFMALDALRDDEYTAIFRTIMIALGGLVGFVLAWLPPSVKASDVAQAYLVDQLIDTACCVEAVVEDFLEGKELNRVTDIYAGGDDDRAHRLYKAVTCSRPSLESAVHASKWESSRHEETQSYQVCGLSVRLVLRAIQAADIFLRNGRHPLRSGQIDVQLELAMRELSNVIQKELLTTVEEIGYELPSHLTVDNFPEIDLPTALLRFRHALAASLSSWSDETDVFTSLVAFSRLLEEAGTLALQVKCTVVQNEESTVNSEDA</sequence>
<comment type="similarity">
    <text evidence="2">Belongs to the aromatic acid exporter (TC 2.A.85) family.</text>
</comment>
<reference evidence="11" key="1">
    <citation type="submission" date="2021-01" db="EMBL/GenBank/DDBJ databases">
        <authorList>
            <person name="Corre E."/>
            <person name="Pelletier E."/>
            <person name="Niang G."/>
            <person name="Scheremetjew M."/>
            <person name="Finn R."/>
            <person name="Kale V."/>
            <person name="Holt S."/>
            <person name="Cochrane G."/>
            <person name="Meng A."/>
            <person name="Brown T."/>
            <person name="Cohen L."/>
        </authorList>
    </citation>
    <scope>NUCLEOTIDE SEQUENCE</scope>
    <source>
        <strain evidence="11">ECT3854</strain>
    </source>
</reference>
<evidence type="ECO:0000256" key="2">
    <source>
        <dbReference type="ARBA" id="ARBA00007079"/>
    </source>
</evidence>